<comment type="caution">
    <text evidence="3">The sequence shown here is derived from an EMBL/GenBank/DDBJ whole genome shotgun (WGS) entry which is preliminary data.</text>
</comment>
<dbReference type="Pfam" id="PF02811">
    <property type="entry name" value="PHP"/>
    <property type="match status" value="1"/>
</dbReference>
<dbReference type="AlphaFoldDB" id="A0A3R7E0P1"/>
<feature type="domain" description="Polymerase/histidinol phosphatase N-terminal" evidence="2">
    <location>
        <begin position="40"/>
        <end position="106"/>
    </location>
</feature>
<dbReference type="InterPro" id="IPR016195">
    <property type="entry name" value="Pol/histidinol_Pase-like"/>
</dbReference>
<sequence length="278" mass="29360">MTRANARSGRETELNANSETELEPKPELESHPTPNATVSLDLHVHTEESYDCETPLVDVLERAAEAGLDGLCITDHDAIEQSLAAATIAPEYGLFAIPGVEVSTRDGHVLALGVETRPKPGRSFGETVAAIRSRGGIAIVPHPFRRSRHGVPADVIDDCDGIEVHNAMCVTGVRNRQAARFADDHGFAGVAGSDAHTARLVGRAVTDVHLEPAAGTDGDPTAIDRGRVLEAIADGRTTVRGGLASPASCVRKYAQNVSVKFRTGVRVGIGRLKTGNVD</sequence>
<proteinExistence type="predicted"/>
<dbReference type="EMBL" id="RAPO01000001">
    <property type="protein sequence ID" value="RKD97184.1"/>
    <property type="molecule type" value="Genomic_DNA"/>
</dbReference>
<name>A0A3R7E0P1_9EURY</name>
<feature type="region of interest" description="Disordered" evidence="1">
    <location>
        <begin position="1"/>
        <end position="35"/>
    </location>
</feature>
<reference evidence="3 4" key="1">
    <citation type="submission" date="2018-09" db="EMBL/GenBank/DDBJ databases">
        <title>Genomic Encyclopedia of Archaeal and Bacterial Type Strains, Phase II (KMG-II): from individual species to whole genera.</title>
        <authorList>
            <person name="Goeker M."/>
        </authorList>
    </citation>
    <scope>NUCLEOTIDE SEQUENCE [LARGE SCALE GENOMIC DNA]</scope>
    <source>
        <strain evidence="3 4">DSM 13151</strain>
    </source>
</reference>
<dbReference type="SUPFAM" id="SSF89550">
    <property type="entry name" value="PHP domain-like"/>
    <property type="match status" value="1"/>
</dbReference>
<evidence type="ECO:0000256" key="1">
    <source>
        <dbReference type="SAM" id="MobiDB-lite"/>
    </source>
</evidence>
<dbReference type="PANTHER" id="PTHR42924">
    <property type="entry name" value="EXONUCLEASE"/>
    <property type="match status" value="1"/>
</dbReference>
<dbReference type="NCBIfam" id="NF038032">
    <property type="entry name" value="CehA_McbA_metalo"/>
    <property type="match status" value="1"/>
</dbReference>
<dbReference type="PANTHER" id="PTHR42924:SF3">
    <property type="entry name" value="POLYMERASE_HISTIDINOL PHOSPHATASE N-TERMINAL DOMAIN-CONTAINING PROTEIN"/>
    <property type="match status" value="1"/>
</dbReference>
<evidence type="ECO:0000313" key="4">
    <source>
        <dbReference type="Proteomes" id="UP000283805"/>
    </source>
</evidence>
<dbReference type="InterPro" id="IPR004013">
    <property type="entry name" value="PHP_dom"/>
</dbReference>
<dbReference type="GO" id="GO:0035312">
    <property type="term" value="F:5'-3' DNA exonuclease activity"/>
    <property type="evidence" value="ECO:0007669"/>
    <property type="project" value="TreeGrafter"/>
</dbReference>
<accession>A0A3R7E0P1</accession>
<keyword evidence="4" id="KW-1185">Reference proteome</keyword>
<dbReference type="Pfam" id="PF13263">
    <property type="entry name" value="PHP_C"/>
    <property type="match status" value="1"/>
</dbReference>
<organism evidence="3 4">
    <name type="scientific">Halopiger aswanensis</name>
    <dbReference type="NCBI Taxonomy" id="148449"/>
    <lineage>
        <taxon>Archaea</taxon>
        <taxon>Methanobacteriati</taxon>
        <taxon>Methanobacteriota</taxon>
        <taxon>Stenosarchaea group</taxon>
        <taxon>Halobacteria</taxon>
        <taxon>Halobacteriales</taxon>
        <taxon>Natrialbaceae</taxon>
        <taxon>Halopiger</taxon>
    </lineage>
</organism>
<evidence type="ECO:0000259" key="2">
    <source>
        <dbReference type="SMART" id="SM00481"/>
    </source>
</evidence>
<dbReference type="InterPro" id="IPR052018">
    <property type="entry name" value="PHP_domain"/>
</dbReference>
<dbReference type="Gene3D" id="3.20.20.140">
    <property type="entry name" value="Metal-dependent hydrolases"/>
    <property type="match status" value="1"/>
</dbReference>
<dbReference type="GO" id="GO:0004534">
    <property type="term" value="F:5'-3' RNA exonuclease activity"/>
    <property type="evidence" value="ECO:0007669"/>
    <property type="project" value="TreeGrafter"/>
</dbReference>
<gene>
    <name evidence="3" type="ORF">ATJ93_0166</name>
</gene>
<dbReference type="SMART" id="SM00481">
    <property type="entry name" value="POLIIIAc"/>
    <property type="match status" value="1"/>
</dbReference>
<dbReference type="CDD" id="cd07432">
    <property type="entry name" value="PHP_HisPPase"/>
    <property type="match status" value="1"/>
</dbReference>
<dbReference type="InterPro" id="IPR003141">
    <property type="entry name" value="Pol/His_phosphatase_N"/>
</dbReference>
<evidence type="ECO:0000313" key="3">
    <source>
        <dbReference type="EMBL" id="RKD97184.1"/>
    </source>
</evidence>
<dbReference type="Proteomes" id="UP000283805">
    <property type="component" value="Unassembled WGS sequence"/>
</dbReference>
<protein>
    <submittedName>
        <fullName evidence="3">Putative metal-dependent phosphoesterase TrpH</fullName>
    </submittedName>
</protein>